<dbReference type="PANTHER" id="PTHR19353:SF30">
    <property type="entry name" value="DELTA 8-(E)-SPHINGOLIPID DESATURASE"/>
    <property type="match status" value="1"/>
</dbReference>
<dbReference type="InterPro" id="IPR001199">
    <property type="entry name" value="Cyt_B5-like_heme/steroid-bd"/>
</dbReference>
<dbReference type="SUPFAM" id="SSF55856">
    <property type="entry name" value="Cytochrome b5-like heme/steroid binding domain"/>
    <property type="match status" value="1"/>
</dbReference>
<keyword evidence="15 17" id="KW-0472">Membrane</keyword>
<evidence type="ECO:0000313" key="20">
    <source>
        <dbReference type="Proteomes" id="UP001583172"/>
    </source>
</evidence>
<feature type="region of interest" description="Disordered" evidence="16">
    <location>
        <begin position="108"/>
        <end position="193"/>
    </location>
</feature>
<keyword evidence="8 17" id="KW-0812">Transmembrane</keyword>
<feature type="region of interest" description="Disordered" evidence="16">
    <location>
        <begin position="1"/>
        <end position="22"/>
    </location>
</feature>
<dbReference type="Proteomes" id="UP001583172">
    <property type="component" value="Unassembled WGS sequence"/>
</dbReference>
<dbReference type="SMART" id="SM01117">
    <property type="entry name" value="Cyt-b5"/>
    <property type="match status" value="1"/>
</dbReference>
<dbReference type="PROSITE" id="PS50255">
    <property type="entry name" value="CYTOCHROME_B5_2"/>
    <property type="match status" value="1"/>
</dbReference>
<keyword evidence="13" id="KW-0408">Iron</keyword>
<dbReference type="InterPro" id="IPR005804">
    <property type="entry name" value="FA_desaturase_dom"/>
</dbReference>
<dbReference type="Gene3D" id="3.10.120.10">
    <property type="entry name" value="Cytochrome b5-like heme/steroid binding domain"/>
    <property type="match status" value="1"/>
</dbReference>
<name>A0ABR3VRA7_HUMIN</name>
<evidence type="ECO:0000256" key="10">
    <source>
        <dbReference type="ARBA" id="ARBA00022919"/>
    </source>
</evidence>
<evidence type="ECO:0000256" key="17">
    <source>
        <dbReference type="SAM" id="Phobius"/>
    </source>
</evidence>
<evidence type="ECO:0000256" key="9">
    <source>
        <dbReference type="ARBA" id="ARBA00022723"/>
    </source>
</evidence>
<dbReference type="EMBL" id="JAZGSY010000004">
    <property type="protein sequence ID" value="KAL1844105.1"/>
    <property type="molecule type" value="Genomic_DNA"/>
</dbReference>
<comment type="similarity">
    <text evidence="4">Belongs to the fatty acid desaturase type 1 family.</text>
</comment>
<comment type="caution">
    <text evidence="19">The sequence shown here is derived from an EMBL/GenBank/DDBJ whole genome shotgun (WGS) entry which is preliminary data.</text>
</comment>
<evidence type="ECO:0000256" key="7">
    <source>
        <dbReference type="ARBA" id="ARBA00022617"/>
    </source>
</evidence>
<evidence type="ECO:0000256" key="6">
    <source>
        <dbReference type="ARBA" id="ARBA00016939"/>
    </source>
</evidence>
<feature type="transmembrane region" description="Helical" evidence="17">
    <location>
        <begin position="307"/>
        <end position="325"/>
    </location>
</feature>
<evidence type="ECO:0000313" key="19">
    <source>
        <dbReference type="EMBL" id="KAL1844105.1"/>
    </source>
</evidence>
<feature type="compositionally biased region" description="Low complexity" evidence="16">
    <location>
        <begin position="146"/>
        <end position="155"/>
    </location>
</feature>
<keyword evidence="14" id="KW-0443">Lipid metabolism</keyword>
<reference evidence="19 20" key="1">
    <citation type="journal article" date="2024" name="Commun. Biol.">
        <title>Comparative genomic analysis of thermophilic fungi reveals convergent evolutionary adaptations and gene losses.</title>
        <authorList>
            <person name="Steindorff A.S."/>
            <person name="Aguilar-Pontes M.V."/>
            <person name="Robinson A.J."/>
            <person name="Andreopoulos B."/>
            <person name="LaButti K."/>
            <person name="Kuo A."/>
            <person name="Mondo S."/>
            <person name="Riley R."/>
            <person name="Otillar R."/>
            <person name="Haridas S."/>
            <person name="Lipzen A."/>
            <person name="Grimwood J."/>
            <person name="Schmutz J."/>
            <person name="Clum A."/>
            <person name="Reid I.D."/>
            <person name="Moisan M.C."/>
            <person name="Butler G."/>
            <person name="Nguyen T.T.M."/>
            <person name="Dewar K."/>
            <person name="Conant G."/>
            <person name="Drula E."/>
            <person name="Henrissat B."/>
            <person name="Hansel C."/>
            <person name="Singer S."/>
            <person name="Hutchinson M.I."/>
            <person name="de Vries R.P."/>
            <person name="Natvig D.O."/>
            <person name="Powell A.J."/>
            <person name="Tsang A."/>
            <person name="Grigoriev I.V."/>
        </authorList>
    </citation>
    <scope>NUCLEOTIDE SEQUENCE [LARGE SCALE GENOMIC DNA]</scope>
    <source>
        <strain evidence="19 20">CBS 620.91</strain>
    </source>
</reference>
<dbReference type="Pfam" id="PF00173">
    <property type="entry name" value="Cyt-b5"/>
    <property type="match status" value="1"/>
</dbReference>
<dbReference type="Pfam" id="PF00487">
    <property type="entry name" value="FA_desaturase"/>
    <property type="match status" value="1"/>
</dbReference>
<keyword evidence="11 17" id="KW-1133">Transmembrane helix</keyword>
<keyword evidence="12" id="KW-0560">Oxidoreductase</keyword>
<dbReference type="EC" id="1.14.19.18" evidence="5"/>
<feature type="compositionally biased region" description="Acidic residues" evidence="16">
    <location>
        <begin position="120"/>
        <end position="129"/>
    </location>
</feature>
<evidence type="ECO:0000256" key="5">
    <source>
        <dbReference type="ARBA" id="ARBA00012019"/>
    </source>
</evidence>
<keyword evidence="7" id="KW-0349">Heme</keyword>
<organism evidence="19 20">
    <name type="scientific">Humicola insolens</name>
    <name type="common">Soft-rot fungus</name>
    <dbReference type="NCBI Taxonomy" id="85995"/>
    <lineage>
        <taxon>Eukaryota</taxon>
        <taxon>Fungi</taxon>
        <taxon>Dikarya</taxon>
        <taxon>Ascomycota</taxon>
        <taxon>Pezizomycotina</taxon>
        <taxon>Sordariomycetes</taxon>
        <taxon>Sordariomycetidae</taxon>
        <taxon>Sordariales</taxon>
        <taxon>Chaetomiaceae</taxon>
        <taxon>Mycothermus</taxon>
    </lineage>
</organism>
<feature type="transmembrane region" description="Helical" evidence="17">
    <location>
        <begin position="386"/>
        <end position="405"/>
    </location>
</feature>
<evidence type="ECO:0000256" key="3">
    <source>
        <dbReference type="ARBA" id="ARBA00004991"/>
    </source>
</evidence>
<evidence type="ECO:0000256" key="2">
    <source>
        <dbReference type="ARBA" id="ARBA00004760"/>
    </source>
</evidence>
<keyword evidence="20" id="KW-1185">Reference proteome</keyword>
<dbReference type="CDD" id="cd03506">
    <property type="entry name" value="Delta6-FADS-like"/>
    <property type="match status" value="1"/>
</dbReference>
<protein>
    <recommendedName>
        <fullName evidence="6">Delta 8-(E)-sphingolipid desaturase</fullName>
        <ecNumber evidence="5">1.14.19.18</ecNumber>
    </recommendedName>
</protein>
<dbReference type="InterPro" id="IPR012171">
    <property type="entry name" value="Fatty_acid_desaturase"/>
</dbReference>
<evidence type="ECO:0000256" key="8">
    <source>
        <dbReference type="ARBA" id="ARBA00022692"/>
    </source>
</evidence>
<dbReference type="PANTHER" id="PTHR19353">
    <property type="entry name" value="FATTY ACID DESATURASE 2"/>
    <property type="match status" value="1"/>
</dbReference>
<comment type="pathway">
    <text evidence="3">Sphingolipid metabolism.</text>
</comment>
<evidence type="ECO:0000256" key="13">
    <source>
        <dbReference type="ARBA" id="ARBA00023004"/>
    </source>
</evidence>
<dbReference type="InterPro" id="IPR036400">
    <property type="entry name" value="Cyt_B5-like_heme/steroid_sf"/>
</dbReference>
<evidence type="ECO:0000256" key="15">
    <source>
        <dbReference type="ARBA" id="ARBA00023136"/>
    </source>
</evidence>
<evidence type="ECO:0000256" key="12">
    <source>
        <dbReference type="ARBA" id="ARBA00023002"/>
    </source>
</evidence>
<feature type="domain" description="Cytochrome b5 heme-binding" evidence="18">
    <location>
        <begin position="23"/>
        <end position="98"/>
    </location>
</feature>
<keyword evidence="9" id="KW-0479">Metal-binding</keyword>
<evidence type="ECO:0000256" key="14">
    <source>
        <dbReference type="ARBA" id="ARBA00023098"/>
    </source>
</evidence>
<dbReference type="PIRSF" id="PIRSF015921">
    <property type="entry name" value="FA_sphinglp_des"/>
    <property type="match status" value="1"/>
</dbReference>
<dbReference type="PRINTS" id="PR00363">
    <property type="entry name" value="CYTOCHROMEB5"/>
</dbReference>
<sequence length="588" mass="67101">MANSTPSAAEGGPPPRRAGERTYPVMTRREIEALIAEGRSIFILDQWVIKADAWRKYHPGGDKAIMHMVGRDATDEVNGLHSPEAKRIMERYRIGRIEGRWKNFLPPIQGGRFRPRVPEGEEEREDEFDPNVALQQESQKGGEDASSGSNSRSPSPIFDTADTGLRNRGGPDISRSASVTSLSSVDDAAAPTPRDGMAHLDVLTRKEIKLDLSKYPPLDPATQDTIVEKYRQLNKRIIAEGLYDCNYMAYAIEASRYTLFFGLMLLFLRWEWYAVSAVFLGCFWHQLVFTAHDAGHMGITHNFQVDTFIGIIIADFLGGLSLGWWKHNHNVHHIVTNSPEHDPDIEHMPFFAISHRFLGSLRSTYYERVMTYDAAAKFFIRLQHHLYYVILLFGRFNLYRLSWTFLLTGQGPKKGIAAWHRWLEIAGHVFFWTWFGYGIVYRCIPTNWDRFVFVLVSHLVTTPVHVQITLSHFAMSTADLGVDESFPQKMLRTTMDVDCPAWLDFFHGGLQFQAIHHLFPRIPRHNLRRTQRLVQEFCDEVGIPYALYGFVDGNKQVIGRLAEVARQAAILAKCQSVLAKGEVGHHHH</sequence>
<evidence type="ECO:0000256" key="4">
    <source>
        <dbReference type="ARBA" id="ARBA00009295"/>
    </source>
</evidence>
<gene>
    <name evidence="19" type="ORF">VTJ49DRAFT_4957</name>
</gene>
<keyword evidence="10" id="KW-0746">Sphingolipid metabolism</keyword>
<evidence type="ECO:0000259" key="18">
    <source>
        <dbReference type="PROSITE" id="PS50255"/>
    </source>
</evidence>
<comment type="pathway">
    <text evidence="2">Lipid metabolism; sphingolipid metabolism.</text>
</comment>
<feature type="compositionally biased region" description="Low complexity" evidence="16">
    <location>
        <begin position="174"/>
        <end position="190"/>
    </location>
</feature>
<evidence type="ECO:0000256" key="16">
    <source>
        <dbReference type="SAM" id="MobiDB-lite"/>
    </source>
</evidence>
<evidence type="ECO:0000256" key="1">
    <source>
        <dbReference type="ARBA" id="ARBA00004141"/>
    </source>
</evidence>
<feature type="transmembrane region" description="Helical" evidence="17">
    <location>
        <begin position="425"/>
        <end position="444"/>
    </location>
</feature>
<proteinExistence type="inferred from homology"/>
<evidence type="ECO:0000256" key="11">
    <source>
        <dbReference type="ARBA" id="ARBA00022989"/>
    </source>
</evidence>
<accession>A0ABR3VRA7</accession>
<comment type="subcellular location">
    <subcellularLocation>
        <location evidence="1">Membrane</location>
        <topology evidence="1">Multi-pass membrane protein</topology>
    </subcellularLocation>
</comment>
<feature type="transmembrane region" description="Helical" evidence="17">
    <location>
        <begin position="257"/>
        <end position="287"/>
    </location>
</feature>